<dbReference type="PANTHER" id="PTHR15049">
    <property type="entry name" value="GLYCOSYL-PHOSPHATIDYLINOSITOL-ANCHORED MOLECULE-LIKE PROTEIN-RELATED"/>
    <property type="match status" value="1"/>
</dbReference>
<protein>
    <recommendedName>
        <fullName evidence="2">UPAR/Ly6 domain-containing protein</fullName>
    </recommendedName>
</protein>
<accession>A0A8C6HI81</accession>
<dbReference type="SUPFAM" id="SSF57302">
    <property type="entry name" value="Snake toxin-like"/>
    <property type="match status" value="1"/>
</dbReference>
<reference evidence="3" key="1">
    <citation type="submission" date="2025-08" db="UniProtKB">
        <authorList>
            <consortium name="Ensembl"/>
        </authorList>
    </citation>
    <scope>IDENTIFICATION</scope>
</reference>
<proteinExistence type="predicted"/>
<evidence type="ECO:0000313" key="4">
    <source>
        <dbReference type="Proteomes" id="UP000694415"/>
    </source>
</evidence>
<keyword evidence="4" id="KW-1185">Reference proteome</keyword>
<sequence>MRNTQGSQGDESGSEKQEDEGRFLTRAWFNDLLEMMLPFFLSILMGLPWVDTSINNTSGLVFDNTTGGLDNAIEPRWTPQMRCHSCQEHNTFYCPYIHHCHMDIRRCLTVAIRVNLRLLYVYKDCTRDCTFIYRQHVPPELPRVLKDVKNFYFVLCCGSVVCNEGGPRNMERDLLGETSIEEEMPLACQARWKFTEIIFY</sequence>
<dbReference type="AlphaFoldDB" id="A0A8C6HI81"/>
<dbReference type="CDD" id="cd23555">
    <property type="entry name" value="TFP_LU_ECD_GML"/>
    <property type="match status" value="1"/>
</dbReference>
<dbReference type="Proteomes" id="UP000694415">
    <property type="component" value="Unplaced"/>
</dbReference>
<name>A0A8C6HI81_MUSSI</name>
<dbReference type="Ensembl" id="ENSMSIT00000028134.1">
    <property type="protein sequence ID" value="ENSMSIP00000022311.1"/>
    <property type="gene ID" value="ENSMSIG00000018942.1"/>
</dbReference>
<keyword evidence="1" id="KW-0732">Signal</keyword>
<dbReference type="Gene3D" id="2.10.60.10">
    <property type="entry name" value="CD59"/>
    <property type="match status" value="1"/>
</dbReference>
<dbReference type="InterPro" id="IPR016054">
    <property type="entry name" value="LY6_UPA_recep-like"/>
</dbReference>
<dbReference type="InterPro" id="IPR045860">
    <property type="entry name" value="Snake_toxin-like_sf"/>
</dbReference>
<dbReference type="GeneTree" id="ENSGT00940000159966"/>
<dbReference type="InterPro" id="IPR052874">
    <property type="entry name" value="Sperm-ZP_regulatory"/>
</dbReference>
<feature type="domain" description="UPAR/Ly6" evidence="2">
    <location>
        <begin position="81"/>
        <end position="175"/>
    </location>
</feature>
<reference evidence="3" key="2">
    <citation type="submission" date="2025-09" db="UniProtKB">
        <authorList>
            <consortium name="Ensembl"/>
        </authorList>
    </citation>
    <scope>IDENTIFICATION</scope>
</reference>
<evidence type="ECO:0000259" key="2">
    <source>
        <dbReference type="SMART" id="SM00134"/>
    </source>
</evidence>
<dbReference type="SMART" id="SM00134">
    <property type="entry name" value="LU"/>
    <property type="match status" value="1"/>
</dbReference>
<evidence type="ECO:0000313" key="3">
    <source>
        <dbReference type="Ensembl" id="ENSMSIP00000022311.1"/>
    </source>
</evidence>
<dbReference type="PANTHER" id="PTHR15049:SF2">
    <property type="entry name" value="GLYCOSYL-PHOSPHATIDYLINOSITOL-ANCHORED MOLECULE-LIKE PROTEIN"/>
    <property type="match status" value="1"/>
</dbReference>
<evidence type="ECO:0000256" key="1">
    <source>
        <dbReference type="ARBA" id="ARBA00022729"/>
    </source>
</evidence>
<organism evidence="3 4">
    <name type="scientific">Mus spicilegus</name>
    <name type="common">Mound-building mouse</name>
    <dbReference type="NCBI Taxonomy" id="10103"/>
    <lineage>
        <taxon>Eukaryota</taxon>
        <taxon>Metazoa</taxon>
        <taxon>Chordata</taxon>
        <taxon>Craniata</taxon>
        <taxon>Vertebrata</taxon>
        <taxon>Euteleostomi</taxon>
        <taxon>Mammalia</taxon>
        <taxon>Eutheria</taxon>
        <taxon>Euarchontoglires</taxon>
        <taxon>Glires</taxon>
        <taxon>Rodentia</taxon>
        <taxon>Myomorpha</taxon>
        <taxon>Muroidea</taxon>
        <taxon>Muridae</taxon>
        <taxon>Murinae</taxon>
        <taxon>Mus</taxon>
        <taxon>Mus</taxon>
    </lineage>
</organism>